<protein>
    <submittedName>
        <fullName evidence="1">HK97 gp10 family phage protein</fullName>
    </submittedName>
</protein>
<gene>
    <name evidence="1" type="ORF">GA838_05860</name>
</gene>
<reference evidence="1" key="1">
    <citation type="submission" date="2019-10" db="EMBL/GenBank/DDBJ databases">
        <title>Malate fermentation in French cider.</title>
        <authorList>
            <person name="Cousin F.J."/>
            <person name="Medina Fernandez S."/>
            <person name="Misery B."/>
            <person name="Laplace J.-M."/>
            <person name="Cretenet M."/>
        </authorList>
    </citation>
    <scope>NUCLEOTIDE SEQUENCE</scope>
    <source>
        <strain evidence="1">UCMA15129</strain>
    </source>
</reference>
<comment type="caution">
    <text evidence="1">The sequence shown here is derived from an EMBL/GenBank/DDBJ whole genome shotgun (WGS) entry which is preliminary data.</text>
</comment>
<sequence length="183" mass="20487">MAEIEIRGLDRLRSKLQRLPKIMKNSAYDANFDIVEKVEGYAVRELQSSVKHGSGELARSLKYEVVDKEGNLVGRVWTDNPVGVYRELGTGLHGQESPKNLPEGQSIAYRQTPWFIPAEEVDGDLNALYGIPKIKINGKIFYRTSGQPARQFLVPAIQQVEDEAPTIIKNRVQSDLHDQLGAS</sequence>
<dbReference type="Proteomes" id="UP001281024">
    <property type="component" value="Unassembled WGS sequence"/>
</dbReference>
<dbReference type="EMBL" id="WERV01000004">
    <property type="protein sequence ID" value="MDV7715282.1"/>
    <property type="molecule type" value="Genomic_DNA"/>
</dbReference>
<name>A0AAJ2P492_OENOE</name>
<proteinExistence type="predicted"/>
<dbReference type="RefSeq" id="WP_317768252.1">
    <property type="nucleotide sequence ID" value="NZ_WERV01000004.1"/>
</dbReference>
<organism evidence="1 2">
    <name type="scientific">Oenococcus oeni</name>
    <name type="common">Leuconostoc oenos</name>
    <dbReference type="NCBI Taxonomy" id="1247"/>
    <lineage>
        <taxon>Bacteria</taxon>
        <taxon>Bacillati</taxon>
        <taxon>Bacillota</taxon>
        <taxon>Bacilli</taxon>
        <taxon>Lactobacillales</taxon>
        <taxon>Lactobacillaceae</taxon>
        <taxon>Oenococcus</taxon>
    </lineage>
</organism>
<accession>A0AAJ2P492</accession>
<evidence type="ECO:0000313" key="2">
    <source>
        <dbReference type="Proteomes" id="UP001281024"/>
    </source>
</evidence>
<dbReference type="AlphaFoldDB" id="A0AAJ2P492"/>
<evidence type="ECO:0000313" key="1">
    <source>
        <dbReference type="EMBL" id="MDV7715282.1"/>
    </source>
</evidence>